<dbReference type="GO" id="GO:0016747">
    <property type="term" value="F:acyltransferase activity, transferring groups other than amino-acyl groups"/>
    <property type="evidence" value="ECO:0007669"/>
    <property type="project" value="InterPro"/>
</dbReference>
<dbReference type="InterPro" id="IPR002656">
    <property type="entry name" value="Acyl_transf_3_dom"/>
</dbReference>
<evidence type="ECO:0000259" key="2">
    <source>
        <dbReference type="Pfam" id="PF01757"/>
    </source>
</evidence>
<keyword evidence="1" id="KW-0472">Membrane</keyword>
<protein>
    <submittedName>
        <fullName evidence="3">Acyltransferase family protein</fullName>
    </submittedName>
</protein>
<dbReference type="EMBL" id="CP046172">
    <property type="protein sequence ID" value="QIS12004.1"/>
    <property type="molecule type" value="Genomic_DNA"/>
</dbReference>
<keyword evidence="1" id="KW-0812">Transmembrane</keyword>
<feature type="transmembrane region" description="Helical" evidence="1">
    <location>
        <begin position="25"/>
        <end position="45"/>
    </location>
</feature>
<organism evidence="3 4">
    <name type="scientific">Nocardia arthritidis</name>
    <dbReference type="NCBI Taxonomy" id="228602"/>
    <lineage>
        <taxon>Bacteria</taxon>
        <taxon>Bacillati</taxon>
        <taxon>Actinomycetota</taxon>
        <taxon>Actinomycetes</taxon>
        <taxon>Mycobacteriales</taxon>
        <taxon>Nocardiaceae</taxon>
        <taxon>Nocardia</taxon>
    </lineage>
</organism>
<dbReference type="KEGG" id="nah:F5544_20700"/>
<gene>
    <name evidence="3" type="ORF">F5544_20700</name>
</gene>
<dbReference type="PANTHER" id="PTHR23028">
    <property type="entry name" value="ACETYLTRANSFERASE"/>
    <property type="match status" value="1"/>
</dbReference>
<name>A0A6G9YFP6_9NOCA</name>
<keyword evidence="1" id="KW-1133">Transmembrane helix</keyword>
<feature type="domain" description="Acyltransferase 3" evidence="2">
    <location>
        <begin position="19"/>
        <end position="385"/>
    </location>
</feature>
<keyword evidence="3" id="KW-0012">Acyltransferase</keyword>
<keyword evidence="4" id="KW-1185">Reference proteome</keyword>
<keyword evidence="3" id="KW-0808">Transferase</keyword>
<sequence>MEAVPMAIRTVRREVKLPSLTGMRWWAAAAVFVLHAVVFIPAYPFQKSPLFQKIHEFIPMQLGAAGVAFFFVLSGFILYWIRRPGDTYWSFLKRRVRKIYPSHIVAVLLLIAVAPVPLSRPVVWLPDLLLIHTWVSHWSSLGGLNVPSWSLVSEMLFYLTFPLLAPLVDRLPGKYVLWAIGVVFLAIAGLHTIYYLVADGPKGIENIFLPRLQPGNTTPEYEIHASPIWFAQSDIPVSPSYWLSYNFPPSRLPEFYIGVLTAKYVMTGGWTNTRLRYPLLALAGSYGLTWFVPINYKLSVLILLPTAAVIATACARDVSGMRTVNSRPGMIWLGNISYAFYLIQYPVMVAVTRYCLSGKSYDVRGWLLGTLVCLVLSIGLGAAIYVCIDLPITKRKARATSVAAREPVRVVGSARNPKPIVAAVDTT</sequence>
<feature type="transmembrane region" description="Helical" evidence="1">
    <location>
        <begin position="175"/>
        <end position="197"/>
    </location>
</feature>
<feature type="transmembrane region" description="Helical" evidence="1">
    <location>
        <begin position="57"/>
        <end position="81"/>
    </location>
</feature>
<dbReference type="Pfam" id="PF01757">
    <property type="entry name" value="Acyl_transf_3"/>
    <property type="match status" value="1"/>
</dbReference>
<dbReference type="RefSeq" id="WP_167474751.1">
    <property type="nucleotide sequence ID" value="NZ_CP046172.1"/>
</dbReference>
<evidence type="ECO:0000313" key="4">
    <source>
        <dbReference type="Proteomes" id="UP000503540"/>
    </source>
</evidence>
<dbReference type="Proteomes" id="UP000503540">
    <property type="component" value="Chromosome"/>
</dbReference>
<feature type="transmembrane region" description="Helical" evidence="1">
    <location>
        <begin position="146"/>
        <end position="168"/>
    </location>
</feature>
<proteinExistence type="predicted"/>
<reference evidence="3 4" key="1">
    <citation type="journal article" date="2019" name="ACS Chem. Biol.">
        <title>Identification and Mobilization of a Cryptic Antibiotic Biosynthesis Gene Locus from a Human-Pathogenic Nocardia Isolate.</title>
        <authorList>
            <person name="Herisse M."/>
            <person name="Ishida K."/>
            <person name="Porter J.L."/>
            <person name="Howden B."/>
            <person name="Hertweck C."/>
            <person name="Stinear T.P."/>
            <person name="Pidot S.J."/>
        </authorList>
    </citation>
    <scope>NUCLEOTIDE SEQUENCE [LARGE SCALE GENOMIC DNA]</scope>
    <source>
        <strain evidence="3 4">AUSMDU00012717</strain>
    </source>
</reference>
<feature type="transmembrane region" description="Helical" evidence="1">
    <location>
        <begin position="330"/>
        <end position="354"/>
    </location>
</feature>
<dbReference type="GO" id="GO:0016020">
    <property type="term" value="C:membrane"/>
    <property type="evidence" value="ECO:0007669"/>
    <property type="project" value="TreeGrafter"/>
</dbReference>
<dbReference type="GO" id="GO:0000271">
    <property type="term" value="P:polysaccharide biosynthetic process"/>
    <property type="evidence" value="ECO:0007669"/>
    <property type="project" value="TreeGrafter"/>
</dbReference>
<evidence type="ECO:0000313" key="3">
    <source>
        <dbReference type="EMBL" id="QIS12004.1"/>
    </source>
</evidence>
<feature type="transmembrane region" description="Helical" evidence="1">
    <location>
        <begin position="298"/>
        <end position="318"/>
    </location>
</feature>
<feature type="transmembrane region" description="Helical" evidence="1">
    <location>
        <begin position="102"/>
        <end position="126"/>
    </location>
</feature>
<dbReference type="AlphaFoldDB" id="A0A6G9YFP6"/>
<evidence type="ECO:0000256" key="1">
    <source>
        <dbReference type="SAM" id="Phobius"/>
    </source>
</evidence>
<feature type="transmembrane region" description="Helical" evidence="1">
    <location>
        <begin position="366"/>
        <end position="388"/>
    </location>
</feature>
<accession>A0A6G9YFP6</accession>
<dbReference type="PANTHER" id="PTHR23028:SF53">
    <property type="entry name" value="ACYL_TRANSF_3 DOMAIN-CONTAINING PROTEIN"/>
    <property type="match status" value="1"/>
</dbReference>
<dbReference type="InterPro" id="IPR050879">
    <property type="entry name" value="Acyltransferase_3"/>
</dbReference>